<evidence type="ECO:0000259" key="5">
    <source>
        <dbReference type="PROSITE" id="PS51464"/>
    </source>
</evidence>
<gene>
    <name evidence="6" type="ORF">IAB63_04875</name>
</gene>
<reference evidence="6" key="1">
    <citation type="submission" date="2020-10" db="EMBL/GenBank/DDBJ databases">
        <authorList>
            <person name="Gilroy R."/>
        </authorList>
    </citation>
    <scope>NUCLEOTIDE SEQUENCE</scope>
    <source>
        <strain evidence="6">CHK187-14744</strain>
    </source>
</reference>
<dbReference type="AlphaFoldDB" id="A0A9D1HFW0"/>
<dbReference type="SUPFAM" id="SSF46689">
    <property type="entry name" value="Homeodomain-like"/>
    <property type="match status" value="1"/>
</dbReference>
<dbReference type="InterPro" id="IPR036388">
    <property type="entry name" value="WH-like_DNA-bd_sf"/>
</dbReference>
<organism evidence="6 7">
    <name type="scientific">Candidatus Onthocola gallistercoris</name>
    <dbReference type="NCBI Taxonomy" id="2840876"/>
    <lineage>
        <taxon>Bacteria</taxon>
        <taxon>Bacillati</taxon>
        <taxon>Bacillota</taxon>
        <taxon>Bacilli</taxon>
        <taxon>Candidatus Onthocola</taxon>
    </lineage>
</organism>
<dbReference type="InterPro" id="IPR000281">
    <property type="entry name" value="HTH_RpiR"/>
</dbReference>
<keyword evidence="1" id="KW-0805">Transcription regulation</keyword>
<dbReference type="PROSITE" id="PS51071">
    <property type="entry name" value="HTH_RPIR"/>
    <property type="match status" value="1"/>
</dbReference>
<evidence type="ECO:0000256" key="1">
    <source>
        <dbReference type="ARBA" id="ARBA00023015"/>
    </source>
</evidence>
<dbReference type="EMBL" id="DVLT01000035">
    <property type="protein sequence ID" value="HIU02566.1"/>
    <property type="molecule type" value="Genomic_DNA"/>
</dbReference>
<dbReference type="InterPro" id="IPR035472">
    <property type="entry name" value="RpiR-like_SIS"/>
</dbReference>
<proteinExistence type="predicted"/>
<feature type="domain" description="SIS" evidence="5">
    <location>
        <begin position="121"/>
        <end position="262"/>
    </location>
</feature>
<dbReference type="Gene3D" id="3.40.50.10490">
    <property type="entry name" value="Glucose-6-phosphate isomerase like protein, domain 1"/>
    <property type="match status" value="1"/>
</dbReference>
<dbReference type="GO" id="GO:1901135">
    <property type="term" value="P:carbohydrate derivative metabolic process"/>
    <property type="evidence" value="ECO:0007669"/>
    <property type="project" value="InterPro"/>
</dbReference>
<dbReference type="PANTHER" id="PTHR30514">
    <property type="entry name" value="GLUCOKINASE"/>
    <property type="match status" value="1"/>
</dbReference>
<evidence type="ECO:0000313" key="7">
    <source>
        <dbReference type="Proteomes" id="UP000824164"/>
    </source>
</evidence>
<keyword evidence="3" id="KW-0804">Transcription</keyword>
<dbReference type="SUPFAM" id="SSF53697">
    <property type="entry name" value="SIS domain"/>
    <property type="match status" value="1"/>
</dbReference>
<name>A0A9D1HFW0_9FIRM</name>
<dbReference type="GO" id="GO:0003677">
    <property type="term" value="F:DNA binding"/>
    <property type="evidence" value="ECO:0007669"/>
    <property type="project" value="UniProtKB-KW"/>
</dbReference>
<accession>A0A9D1HFW0</accession>
<dbReference type="Proteomes" id="UP000824164">
    <property type="component" value="Unassembled WGS sequence"/>
</dbReference>
<feature type="domain" description="HTH rpiR-type" evidence="4">
    <location>
        <begin position="2"/>
        <end position="78"/>
    </location>
</feature>
<dbReference type="Gene3D" id="1.10.10.10">
    <property type="entry name" value="Winged helix-like DNA-binding domain superfamily/Winged helix DNA-binding domain"/>
    <property type="match status" value="1"/>
</dbReference>
<dbReference type="Pfam" id="PF01380">
    <property type="entry name" value="SIS"/>
    <property type="match status" value="1"/>
</dbReference>
<evidence type="ECO:0000313" key="6">
    <source>
        <dbReference type="EMBL" id="HIU02566.1"/>
    </source>
</evidence>
<reference evidence="6" key="2">
    <citation type="journal article" date="2021" name="PeerJ">
        <title>Extensive microbial diversity within the chicken gut microbiome revealed by metagenomics and culture.</title>
        <authorList>
            <person name="Gilroy R."/>
            <person name="Ravi A."/>
            <person name="Getino M."/>
            <person name="Pursley I."/>
            <person name="Horton D.L."/>
            <person name="Alikhan N.F."/>
            <person name="Baker D."/>
            <person name="Gharbi K."/>
            <person name="Hall N."/>
            <person name="Watson M."/>
            <person name="Adriaenssens E.M."/>
            <person name="Foster-Nyarko E."/>
            <person name="Jarju S."/>
            <person name="Secka A."/>
            <person name="Antonio M."/>
            <person name="Oren A."/>
            <person name="Chaudhuri R.R."/>
            <person name="La Ragione R."/>
            <person name="Hildebrand F."/>
            <person name="Pallen M.J."/>
        </authorList>
    </citation>
    <scope>NUCLEOTIDE SEQUENCE</scope>
    <source>
        <strain evidence="6">CHK187-14744</strain>
    </source>
</reference>
<evidence type="ECO:0000259" key="4">
    <source>
        <dbReference type="PROSITE" id="PS51071"/>
    </source>
</evidence>
<dbReference type="GO" id="GO:0097367">
    <property type="term" value="F:carbohydrate derivative binding"/>
    <property type="evidence" value="ECO:0007669"/>
    <property type="project" value="InterPro"/>
</dbReference>
<evidence type="ECO:0000256" key="3">
    <source>
        <dbReference type="ARBA" id="ARBA00023163"/>
    </source>
</evidence>
<keyword evidence="2" id="KW-0238">DNA-binding</keyword>
<protein>
    <submittedName>
        <fullName evidence="6">MurR/RpiR family transcriptional regulator</fullName>
    </submittedName>
</protein>
<dbReference type="PROSITE" id="PS51464">
    <property type="entry name" value="SIS"/>
    <property type="match status" value="1"/>
</dbReference>
<dbReference type="InterPro" id="IPR047640">
    <property type="entry name" value="RpiR-like"/>
</dbReference>
<sequence>MKNAIDIINRKYPSLSAIEKRIAAFILEAPEKVIYMTTAALSKQLGVSQGSVIKFANNLGFNGYSELKLNVAQNLPDQEKILAEEVTEKDSAHDVLTKLSREITQTFQMTLSAIQNSELEAAAHILCQKRRIEIYGVGSSSMVANDAYYRFMRQGLPAYGVTDPHIASVSASFLDEGCAVIAISHSGRTVETLNAVRIAKTAGASVICLTSFPDSPLARSSDVCLVSASKESARLKEALTARHSQLLILDALLMYISFKDVVHAIECAENVSEIIGEHRTYE</sequence>
<dbReference type="InterPro" id="IPR046348">
    <property type="entry name" value="SIS_dom_sf"/>
</dbReference>
<dbReference type="GO" id="GO:0003700">
    <property type="term" value="F:DNA-binding transcription factor activity"/>
    <property type="evidence" value="ECO:0007669"/>
    <property type="project" value="InterPro"/>
</dbReference>
<dbReference type="CDD" id="cd05013">
    <property type="entry name" value="SIS_RpiR"/>
    <property type="match status" value="1"/>
</dbReference>
<comment type="caution">
    <text evidence="6">The sequence shown here is derived from an EMBL/GenBank/DDBJ whole genome shotgun (WGS) entry which is preliminary data.</text>
</comment>
<dbReference type="Pfam" id="PF01418">
    <property type="entry name" value="HTH_6"/>
    <property type="match status" value="1"/>
</dbReference>
<dbReference type="PANTHER" id="PTHR30514:SF1">
    <property type="entry name" value="HTH-TYPE TRANSCRIPTIONAL REGULATOR HEXR-RELATED"/>
    <property type="match status" value="1"/>
</dbReference>
<dbReference type="InterPro" id="IPR001347">
    <property type="entry name" value="SIS_dom"/>
</dbReference>
<evidence type="ECO:0000256" key="2">
    <source>
        <dbReference type="ARBA" id="ARBA00023125"/>
    </source>
</evidence>
<dbReference type="InterPro" id="IPR009057">
    <property type="entry name" value="Homeodomain-like_sf"/>
</dbReference>